<reference evidence="3" key="1">
    <citation type="journal article" date="2022" name="Microorganisms">
        <title>Two New Species of Filamentous Sulfur Bacteria of the Genus Thiothrix, Thiothrix winogradskyi sp. nov. and 'Candidatus Thiothrix sulfatifontis' sp. nov.</title>
        <authorList>
            <person name="Ravin N.V."/>
            <person name="Rossetti S."/>
            <person name="Beletsky A.V."/>
            <person name="Kadnikov V.V."/>
            <person name="Rudenko T.S."/>
            <person name="Smolyakov D.D."/>
            <person name="Moskvitina M.I."/>
            <person name="Gureeva M.V."/>
            <person name="Mardanov A.V."/>
            <person name="Grabovich M.Y."/>
        </authorList>
    </citation>
    <scope>NUCLEOTIDE SEQUENCE</scope>
    <source>
        <strain evidence="3">CT3</strain>
    </source>
</reference>
<evidence type="ECO:0000313" key="4">
    <source>
        <dbReference type="Proteomes" id="UP001054801"/>
    </source>
</evidence>
<dbReference type="Pfam" id="PF22707">
    <property type="entry name" value="S1CSD-TOTE-2"/>
    <property type="match status" value="1"/>
</dbReference>
<gene>
    <name evidence="3" type="ORF">L2Y54_14685</name>
</gene>
<keyword evidence="4" id="KW-1185">Reference proteome</keyword>
<dbReference type="EMBL" id="CP091244">
    <property type="protein sequence ID" value="UJS23187.1"/>
    <property type="molecule type" value="Genomic_DNA"/>
</dbReference>
<dbReference type="SUPFAM" id="SSF48452">
    <property type="entry name" value="TPR-like"/>
    <property type="match status" value="1"/>
</dbReference>
<feature type="domain" description="TOTE conflict systems S1/CSD-like" evidence="2">
    <location>
        <begin position="489"/>
        <end position="553"/>
    </location>
</feature>
<evidence type="ECO:0008006" key="5">
    <source>
        <dbReference type="Google" id="ProtNLM"/>
    </source>
</evidence>
<feature type="domain" description="TOTE conflict systems S1/CSD-like" evidence="1">
    <location>
        <begin position="571"/>
        <end position="628"/>
    </location>
</feature>
<evidence type="ECO:0000259" key="2">
    <source>
        <dbReference type="Pfam" id="PF22708"/>
    </source>
</evidence>
<dbReference type="InterPro" id="IPR054427">
    <property type="entry name" value="S1CSD-TOTE-2"/>
</dbReference>
<dbReference type="Proteomes" id="UP001054801">
    <property type="component" value="Chromosome"/>
</dbReference>
<evidence type="ECO:0000259" key="1">
    <source>
        <dbReference type="Pfam" id="PF22707"/>
    </source>
</evidence>
<dbReference type="InterPro" id="IPR054426">
    <property type="entry name" value="S1CSD-TOTE-1"/>
</dbReference>
<dbReference type="Pfam" id="PF22708">
    <property type="entry name" value="S1CSD-TOTE-1"/>
    <property type="match status" value="1"/>
</dbReference>
<protein>
    <recommendedName>
        <fullName evidence="5">Tetratricopeptide repeat protein</fullName>
    </recommendedName>
</protein>
<dbReference type="RefSeq" id="WP_236497107.1">
    <property type="nucleotide sequence ID" value="NZ_CP091244.1"/>
</dbReference>
<organism evidence="3 4">
    <name type="scientific">Thiothrix winogradskyi</name>
    <dbReference type="NCBI Taxonomy" id="96472"/>
    <lineage>
        <taxon>Bacteria</taxon>
        <taxon>Pseudomonadati</taxon>
        <taxon>Pseudomonadota</taxon>
        <taxon>Gammaproteobacteria</taxon>
        <taxon>Thiotrichales</taxon>
        <taxon>Thiotrichaceae</taxon>
        <taxon>Thiothrix</taxon>
    </lineage>
</organism>
<dbReference type="Gene3D" id="1.25.40.10">
    <property type="entry name" value="Tetratricopeptide repeat domain"/>
    <property type="match status" value="1"/>
</dbReference>
<dbReference type="Pfam" id="PF22860">
    <property type="entry name" value="DUF7017"/>
    <property type="match status" value="1"/>
</dbReference>
<sequence>MITSKEVFAKRKEGALDDAYQMALQLTNQSSVDDWDFKALAWCLIDLIKREVKAENQQNLILYRQQLEGIKAFPADDVLQRGIRNVLSLCNPHGQLISQAKALSKENKHEEAANLYRKVWMASSADRETQTSFGWELYKISKELVAKENSNLGIIKRNMNDYLKLDVEKPSLLHSCFLQLAAKITSQDQFNMMVFSYQWNLEYLRPEDFERYRDNNGKDFPSLAEKVIQQASKKAASSDNLEYLNYILPYVDSAINQYPDNIWLKLNKAKLLLALDKYDNAFIFGLDVVKSKINDYWAWELLGDICAGTNLSNALSCYCKALLCSTDDKFTGKVRLKLAQCLISIGELTRAKYEVERVLAFREKESQHIPEDAMRIISQEWYAATQENTSNLDYYRAHTSVAESLLFSTLQWINANVGGKFTIPGKEDKPKRKIFLKISADPIEISISESKFPYKKLIDGAGLRIKGEFDSNQRFQVYVIEERHSIKPWDIFTVEIGVIDHVNMERGVIHFIVNRNIDGVVPIRDLEEECKEGDAIAVKLFKHTSKKGIEHRVIHAAITNLTPSELIRREFFEEVHVTNGMGFTKSNIFISPPLITEYQVIDGQKISGVAILNYNRKKSSWGWRAISI</sequence>
<dbReference type="InterPro" id="IPR054283">
    <property type="entry name" value="DUF7017"/>
</dbReference>
<dbReference type="InterPro" id="IPR011990">
    <property type="entry name" value="TPR-like_helical_dom_sf"/>
</dbReference>
<evidence type="ECO:0000313" key="3">
    <source>
        <dbReference type="EMBL" id="UJS23187.1"/>
    </source>
</evidence>
<name>A0ABY3SW74_9GAMM</name>
<proteinExistence type="predicted"/>
<accession>A0ABY3SW74</accession>